<organism evidence="10 11">
    <name type="scientific">Olsenella absiana</name>
    <dbReference type="NCBI Taxonomy" id="3115222"/>
    <lineage>
        <taxon>Bacteria</taxon>
        <taxon>Bacillati</taxon>
        <taxon>Actinomycetota</taxon>
        <taxon>Coriobacteriia</taxon>
        <taxon>Coriobacteriales</taxon>
        <taxon>Atopobiaceae</taxon>
        <taxon>Olsenella</taxon>
    </lineage>
</organism>
<dbReference type="InterPro" id="IPR037185">
    <property type="entry name" value="EmrE-like"/>
</dbReference>
<feature type="transmembrane region" description="Helical" evidence="8">
    <location>
        <begin position="187"/>
        <end position="208"/>
    </location>
</feature>
<reference evidence="10 11" key="1">
    <citation type="submission" date="2024-01" db="EMBL/GenBank/DDBJ databases">
        <title>Description of Olsenella sp. nov., isolated from pig feces.</title>
        <authorList>
            <person name="Chang Y.-H."/>
        </authorList>
    </citation>
    <scope>NUCLEOTIDE SEQUENCE [LARGE SCALE GENOMIC DNA]</scope>
    <source>
        <strain evidence="10 11">YH-ols2223</strain>
    </source>
</reference>
<proteinExistence type="inferred from homology"/>
<feature type="transmembrane region" description="Helical" evidence="8">
    <location>
        <begin position="157"/>
        <end position="175"/>
    </location>
</feature>
<protein>
    <submittedName>
        <fullName evidence="10">EamA family transporter</fullName>
    </submittedName>
</protein>
<keyword evidence="11" id="KW-1185">Reference proteome</keyword>
<dbReference type="Pfam" id="PF00892">
    <property type="entry name" value="EamA"/>
    <property type="match status" value="2"/>
</dbReference>
<evidence type="ECO:0000256" key="3">
    <source>
        <dbReference type="ARBA" id="ARBA00022475"/>
    </source>
</evidence>
<evidence type="ECO:0000256" key="6">
    <source>
        <dbReference type="ARBA" id="ARBA00023136"/>
    </source>
</evidence>
<keyword evidence="6 8" id="KW-0472">Membrane</keyword>
<keyword evidence="5 8" id="KW-1133">Transmembrane helix</keyword>
<evidence type="ECO:0000256" key="8">
    <source>
        <dbReference type="SAM" id="Phobius"/>
    </source>
</evidence>
<dbReference type="EMBL" id="JAZGJQ010000002">
    <property type="protein sequence ID" value="MEE6146842.1"/>
    <property type="molecule type" value="Genomic_DNA"/>
</dbReference>
<name>A0ABU7R8B6_9ACTN</name>
<comment type="similarity">
    <text evidence="2">Belongs to the EamA transporter family.</text>
</comment>
<feature type="domain" description="EamA" evidence="9">
    <location>
        <begin position="158"/>
        <end position="305"/>
    </location>
</feature>
<comment type="subcellular location">
    <subcellularLocation>
        <location evidence="1">Cell membrane</location>
        <topology evidence="1">Multi-pass membrane protein</topology>
    </subcellularLocation>
</comment>
<accession>A0ABU7R8B6</accession>
<feature type="domain" description="EamA" evidence="9">
    <location>
        <begin position="6"/>
        <end position="145"/>
    </location>
</feature>
<evidence type="ECO:0000256" key="7">
    <source>
        <dbReference type="SAM" id="MobiDB-lite"/>
    </source>
</evidence>
<feature type="transmembrane region" description="Helical" evidence="8">
    <location>
        <begin position="103"/>
        <end position="121"/>
    </location>
</feature>
<feature type="transmembrane region" description="Helical" evidence="8">
    <location>
        <begin position="128"/>
        <end position="145"/>
    </location>
</feature>
<dbReference type="RefSeq" id="WP_330957609.1">
    <property type="nucleotide sequence ID" value="NZ_JAZGJQ010000002.1"/>
</dbReference>
<evidence type="ECO:0000259" key="9">
    <source>
        <dbReference type="Pfam" id="PF00892"/>
    </source>
</evidence>
<feature type="transmembrane region" description="Helical" evidence="8">
    <location>
        <begin position="228"/>
        <end position="252"/>
    </location>
</feature>
<dbReference type="InterPro" id="IPR051258">
    <property type="entry name" value="Diverse_Substrate_Transporter"/>
</dbReference>
<dbReference type="PANTHER" id="PTHR42920">
    <property type="entry name" value="OS03G0707200 PROTEIN-RELATED"/>
    <property type="match status" value="1"/>
</dbReference>
<gene>
    <name evidence="10" type="ORF">VXJ25_02350</name>
</gene>
<evidence type="ECO:0000256" key="4">
    <source>
        <dbReference type="ARBA" id="ARBA00022692"/>
    </source>
</evidence>
<dbReference type="Proteomes" id="UP001332931">
    <property type="component" value="Unassembled WGS sequence"/>
</dbReference>
<evidence type="ECO:0000256" key="5">
    <source>
        <dbReference type="ARBA" id="ARBA00022989"/>
    </source>
</evidence>
<dbReference type="PANTHER" id="PTHR42920:SF5">
    <property type="entry name" value="EAMA DOMAIN-CONTAINING PROTEIN"/>
    <property type="match status" value="1"/>
</dbReference>
<feature type="transmembrane region" description="Helical" evidence="8">
    <location>
        <begin position="35"/>
        <end position="56"/>
    </location>
</feature>
<feature type="transmembrane region" description="Helical" evidence="8">
    <location>
        <begin position="76"/>
        <end position="97"/>
    </location>
</feature>
<dbReference type="SUPFAM" id="SSF103481">
    <property type="entry name" value="Multidrug resistance efflux transporter EmrE"/>
    <property type="match status" value="2"/>
</dbReference>
<keyword evidence="4 8" id="KW-0812">Transmembrane</keyword>
<feature type="transmembrane region" description="Helical" evidence="8">
    <location>
        <begin position="288"/>
        <end position="306"/>
    </location>
</feature>
<comment type="caution">
    <text evidence="10">The sequence shown here is derived from an EMBL/GenBank/DDBJ whole genome shotgun (WGS) entry which is preliminary data.</text>
</comment>
<sequence>MNRFARGIVATIVGASLWGLSGVFAQYLYAHYEITALFVTAVRTVSAGLVFLLYFLWRRRDLLRELLGDRASVRQLLVFGCCGLYTCQLTYIVAVGFTNAGTATVMQSSSVVFVMLATCLIGRRLPHAREVAGLVCAFAAAVLIATKGDLGTLQIPVPGLVWGILNALSVTFYIMYPHRLFERWGSLPITGLGLLVGGVLALVVWLAAGALWGATDGALGVSAAVPAFGWDGVACLAGIAVVGTLMAFSLYLHGVSIVGGLTGSLLGTMEPLSANVLAVLWLNTPFTWADWVGLALMLVTTALVSLGGAQGSGEAAPGAGGAPAAEGAPASEAGEA</sequence>
<feature type="region of interest" description="Disordered" evidence="7">
    <location>
        <begin position="313"/>
        <end position="336"/>
    </location>
</feature>
<dbReference type="InterPro" id="IPR000620">
    <property type="entry name" value="EamA_dom"/>
</dbReference>
<evidence type="ECO:0000256" key="2">
    <source>
        <dbReference type="ARBA" id="ARBA00007362"/>
    </source>
</evidence>
<evidence type="ECO:0000313" key="10">
    <source>
        <dbReference type="EMBL" id="MEE6146842.1"/>
    </source>
</evidence>
<evidence type="ECO:0000256" key="1">
    <source>
        <dbReference type="ARBA" id="ARBA00004651"/>
    </source>
</evidence>
<keyword evidence="3" id="KW-1003">Cell membrane</keyword>
<evidence type="ECO:0000313" key="11">
    <source>
        <dbReference type="Proteomes" id="UP001332931"/>
    </source>
</evidence>